<dbReference type="Gene3D" id="1.10.530.10">
    <property type="match status" value="1"/>
</dbReference>
<evidence type="ECO:0000256" key="1">
    <source>
        <dbReference type="SAM" id="MobiDB-lite"/>
    </source>
</evidence>
<evidence type="ECO:0000313" key="2">
    <source>
        <dbReference type="EMBL" id="NYI97584.1"/>
    </source>
</evidence>
<protein>
    <submittedName>
        <fullName evidence="2">Membrane-bound lytic murein transglycosylase B</fullName>
    </submittedName>
</protein>
<feature type="compositionally biased region" description="Low complexity" evidence="1">
    <location>
        <begin position="63"/>
        <end position="72"/>
    </location>
</feature>
<dbReference type="GO" id="GO:0008933">
    <property type="term" value="F:peptidoglycan lytic transglycosylase activity"/>
    <property type="evidence" value="ECO:0007669"/>
    <property type="project" value="TreeGrafter"/>
</dbReference>
<dbReference type="Proteomes" id="UP000575985">
    <property type="component" value="Unassembled WGS sequence"/>
</dbReference>
<name>A0A853BRU0_9ACTN</name>
<dbReference type="SUPFAM" id="SSF53955">
    <property type="entry name" value="Lysozyme-like"/>
    <property type="match status" value="1"/>
</dbReference>
<sequence length="257" mass="26466">MVTTVGVAAGVVGAVRALEPDSPPALPPGAGQAAGSIDTVPATGASASGGPDLSADDRPSPDPDAAPAEPSPQWLATVSEATGVPERALESYARAQLRLSAEQPACMVSWPTLAGIGEVESVHGTIFGGEIGPDGRTTEEIIGIPLDGSNNTRTIRDSDGGRLDRDTEWDRAVGPMQFIPTTWARWGADADGGGADPHDLDDAALAAARYLCADDRVLTTDSGWWEAILEYNESRDYGEDVLAAADRYANDAAGALG</sequence>
<comment type="caution">
    <text evidence="2">The sequence shown here is derived from an EMBL/GenBank/DDBJ whole genome shotgun (WGS) entry which is preliminary data.</text>
</comment>
<dbReference type="GO" id="GO:0009253">
    <property type="term" value="P:peptidoglycan catabolic process"/>
    <property type="evidence" value="ECO:0007669"/>
    <property type="project" value="TreeGrafter"/>
</dbReference>
<dbReference type="InterPro" id="IPR023346">
    <property type="entry name" value="Lysozyme-like_dom_sf"/>
</dbReference>
<dbReference type="AlphaFoldDB" id="A0A853BRU0"/>
<dbReference type="PANTHER" id="PTHR30163:SF8">
    <property type="entry name" value="LYTIC MUREIN TRANSGLYCOSYLASE"/>
    <property type="match status" value="1"/>
</dbReference>
<proteinExistence type="predicted"/>
<feature type="region of interest" description="Disordered" evidence="1">
    <location>
        <begin position="17"/>
        <end position="74"/>
    </location>
</feature>
<gene>
    <name evidence="2" type="ORF">HNR12_003861</name>
</gene>
<dbReference type="PANTHER" id="PTHR30163">
    <property type="entry name" value="MEMBRANE-BOUND LYTIC MUREIN TRANSGLYCOSYLASE B"/>
    <property type="match status" value="1"/>
</dbReference>
<dbReference type="RefSeq" id="WP_308118408.1">
    <property type="nucleotide sequence ID" value="NZ_JACCFO010000001.1"/>
</dbReference>
<keyword evidence="3" id="KW-1185">Reference proteome</keyword>
<accession>A0A853BRU0</accession>
<dbReference type="InterPro" id="IPR043426">
    <property type="entry name" value="MltB-like"/>
</dbReference>
<organism evidence="2 3">
    <name type="scientific">Streptomonospora nanhaiensis</name>
    <dbReference type="NCBI Taxonomy" id="1323731"/>
    <lineage>
        <taxon>Bacteria</taxon>
        <taxon>Bacillati</taxon>
        <taxon>Actinomycetota</taxon>
        <taxon>Actinomycetes</taxon>
        <taxon>Streptosporangiales</taxon>
        <taxon>Nocardiopsidaceae</taxon>
        <taxon>Streptomonospora</taxon>
    </lineage>
</organism>
<reference evidence="2 3" key="1">
    <citation type="submission" date="2020-07" db="EMBL/GenBank/DDBJ databases">
        <title>Sequencing the genomes of 1000 actinobacteria strains.</title>
        <authorList>
            <person name="Klenk H.-P."/>
        </authorList>
    </citation>
    <scope>NUCLEOTIDE SEQUENCE [LARGE SCALE GENOMIC DNA]</scope>
    <source>
        <strain evidence="2 3">DSM 45927</strain>
    </source>
</reference>
<dbReference type="EMBL" id="JACCFO010000001">
    <property type="protein sequence ID" value="NYI97584.1"/>
    <property type="molecule type" value="Genomic_DNA"/>
</dbReference>
<evidence type="ECO:0000313" key="3">
    <source>
        <dbReference type="Proteomes" id="UP000575985"/>
    </source>
</evidence>